<dbReference type="Gene3D" id="1.10.418.10">
    <property type="entry name" value="Calponin-like domain"/>
    <property type="match status" value="1"/>
</dbReference>
<evidence type="ECO:0000313" key="2">
    <source>
        <dbReference type="EMBL" id="KAF6035486.1"/>
    </source>
</evidence>
<dbReference type="InterPro" id="IPR001715">
    <property type="entry name" value="CH_dom"/>
</dbReference>
<dbReference type="GO" id="GO:0007015">
    <property type="term" value="P:actin filament organization"/>
    <property type="evidence" value="ECO:0007669"/>
    <property type="project" value="TreeGrafter"/>
</dbReference>
<dbReference type="PANTHER" id="PTHR47385">
    <property type="entry name" value="CALPONIN"/>
    <property type="match status" value="1"/>
</dbReference>
<name>A0A7J7KD70_BUGNE</name>
<sequence length="304" mass="34151">MQPAEAKEWSPAMRGSCPQERKQCQVHNKKDLGLTHRLVSCDLRQVTLKLFSALSVLHCRTTRYKMNCVEVTVTSDNMESRPMGVKLVSRYDPAAETEVRDWIRELLNTDLPPGPENMHRNLRSGVVLVNLVKTVYQGSADLPPAAQSYLPFIKPNNSPVSFRQMENIEIFLRACEAYGVPETSIFPTNNLFENKNMGNVIDCIIQLGTQAQKNNFNGPTCGPKPTTAQRRNFSYEQLKAGQGDHRAASRFEQVCESKGDVHWGSQTCFGYQSRRDDTGRSKVLSTSSPAPTSLPVRRECLWGL</sequence>
<dbReference type="GO" id="GO:0015629">
    <property type="term" value="C:actin cytoskeleton"/>
    <property type="evidence" value="ECO:0007669"/>
    <property type="project" value="TreeGrafter"/>
</dbReference>
<reference evidence="2" key="1">
    <citation type="submission" date="2020-06" db="EMBL/GenBank/DDBJ databases">
        <title>Draft genome of Bugula neritina, a colonial animal packing powerful symbionts and potential medicines.</title>
        <authorList>
            <person name="Rayko M."/>
        </authorList>
    </citation>
    <scope>NUCLEOTIDE SEQUENCE [LARGE SCALE GENOMIC DNA]</scope>
    <source>
        <strain evidence="2">Kwan_BN1</strain>
    </source>
</reference>
<feature type="domain" description="Calponin-homology (CH)" evidence="1">
    <location>
        <begin position="93"/>
        <end position="212"/>
    </location>
</feature>
<dbReference type="SMART" id="SM00033">
    <property type="entry name" value="CH"/>
    <property type="match status" value="1"/>
</dbReference>
<comment type="caution">
    <text evidence="2">The sequence shown here is derived from an EMBL/GenBank/DDBJ whole genome shotgun (WGS) entry which is preliminary data.</text>
</comment>
<dbReference type="PROSITE" id="PS50021">
    <property type="entry name" value="CH"/>
    <property type="match status" value="1"/>
</dbReference>
<gene>
    <name evidence="2" type="ORF">EB796_006204</name>
</gene>
<dbReference type="EMBL" id="VXIV02000871">
    <property type="protein sequence ID" value="KAF6035486.1"/>
    <property type="molecule type" value="Genomic_DNA"/>
</dbReference>
<proteinExistence type="predicted"/>
<organism evidence="2 3">
    <name type="scientific">Bugula neritina</name>
    <name type="common">Brown bryozoan</name>
    <name type="synonym">Sertularia neritina</name>
    <dbReference type="NCBI Taxonomy" id="10212"/>
    <lineage>
        <taxon>Eukaryota</taxon>
        <taxon>Metazoa</taxon>
        <taxon>Spiralia</taxon>
        <taxon>Lophotrochozoa</taxon>
        <taxon>Bryozoa</taxon>
        <taxon>Gymnolaemata</taxon>
        <taxon>Cheilostomatida</taxon>
        <taxon>Flustrina</taxon>
        <taxon>Buguloidea</taxon>
        <taxon>Bugulidae</taxon>
        <taxon>Bugula</taxon>
    </lineage>
</organism>
<accession>A0A7J7KD70</accession>
<dbReference type="InterPro" id="IPR050606">
    <property type="entry name" value="Calponin-like"/>
</dbReference>
<evidence type="ECO:0000313" key="3">
    <source>
        <dbReference type="Proteomes" id="UP000593567"/>
    </source>
</evidence>
<dbReference type="AlphaFoldDB" id="A0A7J7KD70"/>
<dbReference type="PANTHER" id="PTHR47385:SF14">
    <property type="entry name" value="TRANSGELIN"/>
    <property type="match status" value="1"/>
</dbReference>
<keyword evidence="3" id="KW-1185">Reference proteome</keyword>
<dbReference type="SUPFAM" id="SSF47576">
    <property type="entry name" value="Calponin-homology domain, CH-domain"/>
    <property type="match status" value="1"/>
</dbReference>
<dbReference type="Proteomes" id="UP000593567">
    <property type="component" value="Unassembled WGS sequence"/>
</dbReference>
<dbReference type="GO" id="GO:0051015">
    <property type="term" value="F:actin filament binding"/>
    <property type="evidence" value="ECO:0007669"/>
    <property type="project" value="TreeGrafter"/>
</dbReference>
<protein>
    <submittedName>
        <fullName evidence="2">CNN2</fullName>
    </submittedName>
</protein>
<dbReference type="OrthoDB" id="21595at2759"/>
<dbReference type="InterPro" id="IPR036872">
    <property type="entry name" value="CH_dom_sf"/>
</dbReference>
<evidence type="ECO:0000259" key="1">
    <source>
        <dbReference type="PROSITE" id="PS50021"/>
    </source>
</evidence>
<dbReference type="Pfam" id="PF00307">
    <property type="entry name" value="CH"/>
    <property type="match status" value="1"/>
</dbReference>